<name>A0ACB8A888_9AGAM</name>
<gene>
    <name evidence="1" type="ORF">BJ138DRAFT_1102798</name>
</gene>
<keyword evidence="1" id="KW-0378">Hydrolase</keyword>
<reference evidence="1" key="1">
    <citation type="journal article" date="2021" name="New Phytol.">
        <title>Evolutionary innovations through gain and loss of genes in the ectomycorrhizal Boletales.</title>
        <authorList>
            <person name="Wu G."/>
            <person name="Miyauchi S."/>
            <person name="Morin E."/>
            <person name="Kuo A."/>
            <person name="Drula E."/>
            <person name="Varga T."/>
            <person name="Kohler A."/>
            <person name="Feng B."/>
            <person name="Cao Y."/>
            <person name="Lipzen A."/>
            <person name="Daum C."/>
            <person name="Hundley H."/>
            <person name="Pangilinan J."/>
            <person name="Johnson J."/>
            <person name="Barry K."/>
            <person name="LaButti K."/>
            <person name="Ng V."/>
            <person name="Ahrendt S."/>
            <person name="Min B."/>
            <person name="Choi I.G."/>
            <person name="Park H."/>
            <person name="Plett J.M."/>
            <person name="Magnuson J."/>
            <person name="Spatafora J.W."/>
            <person name="Nagy L.G."/>
            <person name="Henrissat B."/>
            <person name="Grigoriev I.V."/>
            <person name="Yang Z.L."/>
            <person name="Xu J."/>
            <person name="Martin F.M."/>
        </authorList>
    </citation>
    <scope>NUCLEOTIDE SEQUENCE</scope>
    <source>
        <strain evidence="1">ATCC 28755</strain>
    </source>
</reference>
<keyword evidence="2" id="KW-1185">Reference proteome</keyword>
<sequence length="1069" mass="120117">MGFNLNISLTFPILLLFSLSLPLASARSNSSGQLPPHTFDLSILKWTLINQNRTIAVRGTVPSQVHLDLHAAGVIREMLWGEEENDQRWIVNDNWTYTADLEPFWRWLDDEHTDGQGKHETHRHTFLVFYGIDTVANITFAGHPVAWVNNQFRRYVFDVSAFLPSISPQNTRDNNITIALESAWFYGLNVTSRPDTQRYRGMRGDDYEYPGVRQWIRKASSDFGWDWGPAFVPSGIYKPAYLVTLSSKPDDYTKSESEHKSKPSTSPDIIPSSGHPITSASIFMEESSVDIFKFKAVPKSAQLPFPPITPESADWVLNVTFGLRSAVAFPHARVVLSIPELNISSGELALGSGTNQSADAGISVSVGRTIYRSVQWKIPDRIPERWYPADLGKPKLYELKVELNSGAHASSSRIQTHKETQTQKLSQTLKIGFRTIQIVQNPYPDAEVAAKGITPGDQWHFAINGKAFFAKGTNLIPFDPFYARVRPEAVRWVLESAVRSGQNMLRVWGGGIYQPSDAHTAGGLYDFYALCDELGILIWSELIFSDSLYPVSPFLLEGIEPEVRENVRRINRHPSVAQWAGGNEIEGMVIAQGNWGETRYLDEFVQLFQHFLHDIVVSESNSVPYTACSTTNGVLSLDPYVLRLGNRTYDHIYGNAERFNYDPSEAFDTRSFPVARFVNEFGYHSMPSFYGWEQVFESPDDFVYDSQAVLSRVRHPPAGDLTWPNPNAPSGHAEMSRAVSLWLPTPSTFPTNRNHTFAQWCWSTQLFQSLTMTSQIAFYRRSAGTGANTLGSLVWQLNDIWQGVSWSAVEYDGRWKVLMYGLSGVYKPVVINAFWEPEKEGLSVLVTSDRREEVRATAQMTWYDWHGKSLGTRKKSLNIPALNNSVLFEGTGLKDILPAGYNATDVWLLMDVTANINGKTIRNEQYFTPASLANASLVDPKMTVTGDSNYTFTLSAKGGVAAWAWLDHPSGTVGYFVDPSDGSPTNGFYLIPGIDRTVQFVINAALSTTSTPDPATFVVRSLWNNQNELSPSSNLVIVPHIGMRKRDPIWKEWLRMVWEFCMLILSYQA</sequence>
<evidence type="ECO:0000313" key="2">
    <source>
        <dbReference type="Proteomes" id="UP000790377"/>
    </source>
</evidence>
<proteinExistence type="predicted"/>
<protein>
    <submittedName>
        <fullName evidence="1">Glycoside hydrolase family 2 protein</fullName>
    </submittedName>
</protein>
<comment type="caution">
    <text evidence="1">The sequence shown here is derived from an EMBL/GenBank/DDBJ whole genome shotgun (WGS) entry which is preliminary data.</text>
</comment>
<dbReference type="Proteomes" id="UP000790377">
    <property type="component" value="Unassembled WGS sequence"/>
</dbReference>
<dbReference type="EMBL" id="MU267768">
    <property type="protein sequence ID" value="KAH7909288.1"/>
    <property type="molecule type" value="Genomic_DNA"/>
</dbReference>
<organism evidence="1 2">
    <name type="scientific">Hygrophoropsis aurantiaca</name>
    <dbReference type="NCBI Taxonomy" id="72124"/>
    <lineage>
        <taxon>Eukaryota</taxon>
        <taxon>Fungi</taxon>
        <taxon>Dikarya</taxon>
        <taxon>Basidiomycota</taxon>
        <taxon>Agaricomycotina</taxon>
        <taxon>Agaricomycetes</taxon>
        <taxon>Agaricomycetidae</taxon>
        <taxon>Boletales</taxon>
        <taxon>Coniophorineae</taxon>
        <taxon>Hygrophoropsidaceae</taxon>
        <taxon>Hygrophoropsis</taxon>
    </lineage>
</organism>
<accession>A0ACB8A888</accession>
<evidence type="ECO:0000313" key="1">
    <source>
        <dbReference type="EMBL" id="KAH7909288.1"/>
    </source>
</evidence>